<organism evidence="3 4">
    <name type="scientific">Actinomadura decatromicini</name>
    <dbReference type="NCBI Taxonomy" id="2604572"/>
    <lineage>
        <taxon>Bacteria</taxon>
        <taxon>Bacillati</taxon>
        <taxon>Actinomycetota</taxon>
        <taxon>Actinomycetes</taxon>
        <taxon>Streptosporangiales</taxon>
        <taxon>Thermomonosporaceae</taxon>
        <taxon>Actinomadura</taxon>
    </lineage>
</organism>
<proteinExistence type="predicted"/>
<dbReference type="NCBIfam" id="NF041681">
    <property type="entry name" value="HGxxPAAW"/>
    <property type="match status" value="1"/>
</dbReference>
<accession>A0A5D3G0C4</accession>
<dbReference type="Proteomes" id="UP000323505">
    <property type="component" value="Unassembled WGS sequence"/>
</dbReference>
<evidence type="ECO:0000313" key="3">
    <source>
        <dbReference type="EMBL" id="TYK53678.1"/>
    </source>
</evidence>
<sequence>MHEPHGSHAGALSSWFAVAVIFAGFVVGGVALCLGPLWIMFWVGVGVVVLGMVISGFVHLFADVVVDAPRVVPEIVDYSLFGRRTAKRRGGSGGEALDRPIATDPQHTPHG</sequence>
<dbReference type="EMBL" id="VSRQ01000001">
    <property type="protein sequence ID" value="TYK53678.1"/>
    <property type="molecule type" value="Genomic_DNA"/>
</dbReference>
<evidence type="ECO:0000256" key="1">
    <source>
        <dbReference type="SAM" id="MobiDB-lite"/>
    </source>
</evidence>
<feature type="transmembrane region" description="Helical" evidence="2">
    <location>
        <begin position="12"/>
        <end position="34"/>
    </location>
</feature>
<feature type="region of interest" description="Disordered" evidence="1">
    <location>
        <begin position="85"/>
        <end position="111"/>
    </location>
</feature>
<evidence type="ECO:0000313" key="4">
    <source>
        <dbReference type="Proteomes" id="UP000323505"/>
    </source>
</evidence>
<comment type="caution">
    <text evidence="3">The sequence shown here is derived from an EMBL/GenBank/DDBJ whole genome shotgun (WGS) entry which is preliminary data.</text>
</comment>
<keyword evidence="4" id="KW-1185">Reference proteome</keyword>
<name>A0A5D3G0C4_9ACTN</name>
<keyword evidence="2" id="KW-0812">Transmembrane</keyword>
<evidence type="ECO:0000256" key="2">
    <source>
        <dbReference type="SAM" id="Phobius"/>
    </source>
</evidence>
<gene>
    <name evidence="3" type="ORF">FXF68_07160</name>
</gene>
<reference evidence="3 4" key="1">
    <citation type="submission" date="2019-08" db="EMBL/GenBank/DDBJ databases">
        <title>Actinomadura sp. nov. CYP1-5 isolated from mountain soil.</title>
        <authorList>
            <person name="Songsumanus A."/>
            <person name="Kuncharoen N."/>
            <person name="Kudo T."/>
            <person name="Yuki M."/>
            <person name="Igarashi Y."/>
            <person name="Tanasupawat S."/>
        </authorList>
    </citation>
    <scope>NUCLEOTIDE SEQUENCE [LARGE SCALE GENOMIC DNA]</scope>
    <source>
        <strain evidence="3 4">CYP1-5</strain>
    </source>
</reference>
<keyword evidence="2" id="KW-1133">Transmembrane helix</keyword>
<dbReference type="AlphaFoldDB" id="A0A5D3G0C4"/>
<protein>
    <submittedName>
        <fullName evidence="3">Uncharacterized protein</fullName>
    </submittedName>
</protein>
<keyword evidence="2" id="KW-0472">Membrane</keyword>
<feature type="transmembrane region" description="Helical" evidence="2">
    <location>
        <begin position="41"/>
        <end position="62"/>
    </location>
</feature>